<dbReference type="PROSITE" id="PS51819">
    <property type="entry name" value="VOC"/>
    <property type="match status" value="1"/>
</dbReference>
<evidence type="ECO:0000259" key="1">
    <source>
        <dbReference type="PROSITE" id="PS51819"/>
    </source>
</evidence>
<evidence type="ECO:0000313" key="2">
    <source>
        <dbReference type="EMBL" id="MCT7374914.1"/>
    </source>
</evidence>
<dbReference type="EMBL" id="JAOCZP010000002">
    <property type="protein sequence ID" value="MCT7374914.1"/>
    <property type="molecule type" value="Genomic_DNA"/>
</dbReference>
<dbReference type="Gene3D" id="3.10.180.10">
    <property type="entry name" value="2,3-Dihydroxybiphenyl 1,2-Dioxygenase, domain 1"/>
    <property type="match status" value="1"/>
</dbReference>
<accession>A0ABT2LP04</accession>
<dbReference type="RefSeq" id="WP_260901498.1">
    <property type="nucleotide sequence ID" value="NZ_JAOCZP010000002.1"/>
</dbReference>
<dbReference type="InterPro" id="IPR037523">
    <property type="entry name" value="VOC_core"/>
</dbReference>
<dbReference type="InterPro" id="IPR029068">
    <property type="entry name" value="Glyas_Bleomycin-R_OHBP_Dase"/>
</dbReference>
<organism evidence="2 3">
    <name type="scientific">Chelativorans salis</name>
    <dbReference type="NCBI Taxonomy" id="2978478"/>
    <lineage>
        <taxon>Bacteria</taxon>
        <taxon>Pseudomonadati</taxon>
        <taxon>Pseudomonadota</taxon>
        <taxon>Alphaproteobacteria</taxon>
        <taxon>Hyphomicrobiales</taxon>
        <taxon>Phyllobacteriaceae</taxon>
        <taxon>Chelativorans</taxon>
    </lineage>
</organism>
<keyword evidence="2" id="KW-0560">Oxidoreductase</keyword>
<reference evidence="2 3" key="1">
    <citation type="submission" date="2022-09" db="EMBL/GenBank/DDBJ databases">
        <title>Chelativorans salina sp. nov., a novel slightly halophilic bacterium isolated from a saline lake sediment enrichment.</title>
        <authorList>
            <person name="Gao L."/>
            <person name="Fang B.-Z."/>
            <person name="Li W.-J."/>
        </authorList>
    </citation>
    <scope>NUCLEOTIDE SEQUENCE [LARGE SCALE GENOMIC DNA]</scope>
    <source>
        <strain evidence="2 3">EGI FJ00035</strain>
    </source>
</reference>
<name>A0ABT2LP04_9HYPH</name>
<dbReference type="CDD" id="cd07246">
    <property type="entry name" value="VOC_like"/>
    <property type="match status" value="1"/>
</dbReference>
<proteinExistence type="predicted"/>
<protein>
    <submittedName>
        <fullName evidence="2">Glyoxalase/bleomycin resistance/extradiol dioxygenase family protein</fullName>
    </submittedName>
</protein>
<sequence>MSAIELAPGETGEPRGGVIAYLMLDGTTKAAALYEKAFGAKEVARHPVDEKGRTMHLHLYINGGSLMLSDPYPEYGHSAEKPAAVTLTLCVDDVDSWWNRAIAAEGVEVVMPLEKMFWGDRYGQIRDPFGVSWAVVGK</sequence>
<dbReference type="SUPFAM" id="SSF54593">
    <property type="entry name" value="Glyoxalase/Bleomycin resistance protein/Dihydroxybiphenyl dioxygenase"/>
    <property type="match status" value="1"/>
</dbReference>
<comment type="caution">
    <text evidence="2">The sequence shown here is derived from an EMBL/GenBank/DDBJ whole genome shotgun (WGS) entry which is preliminary data.</text>
</comment>
<dbReference type="PANTHER" id="PTHR34109">
    <property type="entry name" value="BNAUNNG04460D PROTEIN-RELATED"/>
    <property type="match status" value="1"/>
</dbReference>
<keyword evidence="3" id="KW-1185">Reference proteome</keyword>
<evidence type="ECO:0000313" key="3">
    <source>
        <dbReference type="Proteomes" id="UP001320831"/>
    </source>
</evidence>
<dbReference type="Proteomes" id="UP001320831">
    <property type="component" value="Unassembled WGS sequence"/>
</dbReference>
<dbReference type="InterPro" id="IPR004360">
    <property type="entry name" value="Glyas_Fos-R_dOase_dom"/>
</dbReference>
<dbReference type="Pfam" id="PF00903">
    <property type="entry name" value="Glyoxalase"/>
    <property type="match status" value="1"/>
</dbReference>
<keyword evidence="2" id="KW-0223">Dioxygenase</keyword>
<dbReference type="GO" id="GO:0051213">
    <property type="term" value="F:dioxygenase activity"/>
    <property type="evidence" value="ECO:0007669"/>
    <property type="project" value="UniProtKB-KW"/>
</dbReference>
<dbReference type="PANTHER" id="PTHR34109:SF1">
    <property type="entry name" value="VOC DOMAIN-CONTAINING PROTEIN"/>
    <property type="match status" value="1"/>
</dbReference>
<feature type="domain" description="VOC" evidence="1">
    <location>
        <begin position="15"/>
        <end position="138"/>
    </location>
</feature>
<gene>
    <name evidence="2" type="ORF">N5A92_07670</name>
</gene>